<evidence type="ECO:0000313" key="2">
    <source>
        <dbReference type="EMBL" id="KAK3672627.1"/>
    </source>
</evidence>
<dbReference type="EMBL" id="JAUTXT010000031">
    <property type="protein sequence ID" value="KAK3672627.1"/>
    <property type="molecule type" value="Genomic_DNA"/>
</dbReference>
<reference evidence="2" key="1">
    <citation type="submission" date="2023-07" db="EMBL/GenBank/DDBJ databases">
        <title>Black Yeasts Isolated from many extreme environments.</title>
        <authorList>
            <person name="Coleine C."/>
            <person name="Stajich J.E."/>
            <person name="Selbmann L."/>
        </authorList>
    </citation>
    <scope>NUCLEOTIDE SEQUENCE</scope>
    <source>
        <strain evidence="2">CCFEE 5485</strain>
    </source>
</reference>
<gene>
    <name evidence="2" type="ORF">LTR78_007439</name>
</gene>
<dbReference type="Proteomes" id="UP001274830">
    <property type="component" value="Unassembled WGS sequence"/>
</dbReference>
<sequence length="381" mass="42111">MMSPRAPWVCPPKTPYPYEPIRTRASTPPGGDESAAMLLDQSPDSTESDYSDCYPELLALSPSTPALAAVHTAYDRAYDTIAIPHQNSARRYESGSGPDRANDEGCQHQIFESDGLVSPRYKESGSEVTSAYNPSSIGQWSEDDFWQVETMSMPDHTGEATIAEDDLQQLIEFNADVAGQGHRGRPWFESVSVVGSETSEEDWMSGSHHNTTAKDAYAENLFQKARFARNNSDAGNLSQQSGTPLSLKTLADAARQLQETEPPQLVRSVSPYPCNSTTGKRIRSRSPEGMPAAKARCRELPHLVTDIGQNLTLVRGPTPVSPARCFTDIAAEKTTGEGKMYKVIWRESWVHESKLPSLSPVRQHHIQRFGCGWQVHPYESR</sequence>
<proteinExistence type="predicted"/>
<organism evidence="2 3">
    <name type="scientific">Recurvomyces mirabilis</name>
    <dbReference type="NCBI Taxonomy" id="574656"/>
    <lineage>
        <taxon>Eukaryota</taxon>
        <taxon>Fungi</taxon>
        <taxon>Dikarya</taxon>
        <taxon>Ascomycota</taxon>
        <taxon>Pezizomycotina</taxon>
        <taxon>Dothideomycetes</taxon>
        <taxon>Dothideomycetidae</taxon>
        <taxon>Mycosphaerellales</taxon>
        <taxon>Teratosphaeriaceae</taxon>
        <taxon>Recurvomyces</taxon>
    </lineage>
</organism>
<comment type="caution">
    <text evidence="2">The sequence shown here is derived from an EMBL/GenBank/DDBJ whole genome shotgun (WGS) entry which is preliminary data.</text>
</comment>
<feature type="region of interest" description="Disordered" evidence="1">
    <location>
        <begin position="262"/>
        <end position="288"/>
    </location>
</feature>
<dbReference type="AlphaFoldDB" id="A0AAE0TRU7"/>
<feature type="region of interest" description="Disordered" evidence="1">
    <location>
        <begin position="1"/>
        <end position="50"/>
    </location>
</feature>
<name>A0AAE0TRU7_9PEZI</name>
<protein>
    <submittedName>
        <fullName evidence="2">Uncharacterized protein</fullName>
    </submittedName>
</protein>
<accession>A0AAE0TRU7</accession>
<evidence type="ECO:0000256" key="1">
    <source>
        <dbReference type="SAM" id="MobiDB-lite"/>
    </source>
</evidence>
<keyword evidence="3" id="KW-1185">Reference proteome</keyword>
<feature type="compositionally biased region" description="Pro residues" evidence="1">
    <location>
        <begin position="9"/>
        <end position="18"/>
    </location>
</feature>
<evidence type="ECO:0000313" key="3">
    <source>
        <dbReference type="Proteomes" id="UP001274830"/>
    </source>
</evidence>